<keyword evidence="2" id="KW-1133">Transmembrane helix</keyword>
<feature type="transmembrane region" description="Helical" evidence="2">
    <location>
        <begin position="6"/>
        <end position="22"/>
    </location>
</feature>
<feature type="coiled-coil region" evidence="1">
    <location>
        <begin position="73"/>
        <end position="107"/>
    </location>
</feature>
<keyword evidence="1" id="KW-0175">Coiled coil</keyword>
<accession>A0A6C0BVS8</accession>
<evidence type="ECO:0000313" key="3">
    <source>
        <dbReference type="EMBL" id="QHS95674.1"/>
    </source>
</evidence>
<dbReference type="AlphaFoldDB" id="A0A6C0BVS8"/>
<evidence type="ECO:0000256" key="1">
    <source>
        <dbReference type="SAM" id="Coils"/>
    </source>
</evidence>
<evidence type="ECO:0000256" key="2">
    <source>
        <dbReference type="SAM" id="Phobius"/>
    </source>
</evidence>
<sequence>MESILFNTILVILTAYLMSYLINKVWPYLLKREGLENYQDYSGNTDEMKILVYKNAGNIASLKDAVDRLIQSSTETQGRLSSLEKEHENLNNVLKETKATADETKANVNSAVSDYKAQGDQQADALNNLTFEEDADN</sequence>
<proteinExistence type="predicted"/>
<protein>
    <submittedName>
        <fullName evidence="3">Uncharacterized protein</fullName>
    </submittedName>
</protein>
<keyword evidence="2" id="KW-0812">Transmembrane</keyword>
<organism evidence="3">
    <name type="scientific">viral metagenome</name>
    <dbReference type="NCBI Taxonomy" id="1070528"/>
    <lineage>
        <taxon>unclassified sequences</taxon>
        <taxon>metagenomes</taxon>
        <taxon>organismal metagenomes</taxon>
    </lineage>
</organism>
<dbReference type="EMBL" id="MN739255">
    <property type="protein sequence ID" value="QHS95674.1"/>
    <property type="molecule type" value="Genomic_DNA"/>
</dbReference>
<reference evidence="3" key="1">
    <citation type="journal article" date="2020" name="Nature">
        <title>Giant virus diversity and host interactions through global metagenomics.</title>
        <authorList>
            <person name="Schulz F."/>
            <person name="Roux S."/>
            <person name="Paez-Espino D."/>
            <person name="Jungbluth S."/>
            <person name="Walsh D.A."/>
            <person name="Denef V.J."/>
            <person name="McMahon K.D."/>
            <person name="Konstantinidis K.T."/>
            <person name="Eloe-Fadrosh E.A."/>
            <person name="Kyrpides N.C."/>
            <person name="Woyke T."/>
        </authorList>
    </citation>
    <scope>NUCLEOTIDE SEQUENCE</scope>
    <source>
        <strain evidence="3">GVMAG-M-3300018868-6</strain>
    </source>
</reference>
<keyword evidence="2" id="KW-0472">Membrane</keyword>
<name>A0A6C0BVS8_9ZZZZ</name>